<sequence length="170" mass="18350">MRVRLGSASGVATGHYAPNVNQRLPAHKWPALGMFAERKWIQESKSLWPISIKGQIAYAHLVFGRSSRTEPGSGLLAARRAGPPDTAAAPDVAVPTPAGRHSGPSADIDSAPLKEPRSKARATRTFTLKINFITDNTIKRRIIIIVLSTCLRTLLDFSIHPCLIIPGTVA</sequence>
<dbReference type="EMBL" id="CM034393">
    <property type="protein sequence ID" value="KAJ0180184.1"/>
    <property type="molecule type" value="Genomic_DNA"/>
</dbReference>
<organism evidence="1 2">
    <name type="scientific">Dendrolimus kikuchii</name>
    <dbReference type="NCBI Taxonomy" id="765133"/>
    <lineage>
        <taxon>Eukaryota</taxon>
        <taxon>Metazoa</taxon>
        <taxon>Ecdysozoa</taxon>
        <taxon>Arthropoda</taxon>
        <taxon>Hexapoda</taxon>
        <taxon>Insecta</taxon>
        <taxon>Pterygota</taxon>
        <taxon>Neoptera</taxon>
        <taxon>Endopterygota</taxon>
        <taxon>Lepidoptera</taxon>
        <taxon>Glossata</taxon>
        <taxon>Ditrysia</taxon>
        <taxon>Bombycoidea</taxon>
        <taxon>Lasiocampidae</taxon>
        <taxon>Dendrolimus</taxon>
    </lineage>
</organism>
<comment type="caution">
    <text evidence="1">The sequence shown here is derived from an EMBL/GenBank/DDBJ whole genome shotgun (WGS) entry which is preliminary data.</text>
</comment>
<name>A0ACC1D888_9NEOP</name>
<dbReference type="Proteomes" id="UP000824533">
    <property type="component" value="Linkage Group LG07"/>
</dbReference>
<reference evidence="1 2" key="1">
    <citation type="journal article" date="2021" name="Front. Genet.">
        <title>Chromosome-Level Genome Assembly Reveals Significant Gene Expansion in the Toll and IMD Signaling Pathways of Dendrolimus kikuchii.</title>
        <authorList>
            <person name="Zhou J."/>
            <person name="Wu P."/>
            <person name="Xiong Z."/>
            <person name="Liu N."/>
            <person name="Zhao N."/>
            <person name="Ji M."/>
            <person name="Qiu Y."/>
            <person name="Yang B."/>
        </authorList>
    </citation>
    <scope>NUCLEOTIDE SEQUENCE [LARGE SCALE GENOMIC DNA]</scope>
    <source>
        <strain evidence="1">Ann1</strain>
    </source>
</reference>
<accession>A0ACC1D888</accession>
<keyword evidence="2" id="KW-1185">Reference proteome</keyword>
<protein>
    <submittedName>
        <fullName evidence="1">Uncharacterized protein</fullName>
    </submittedName>
</protein>
<proteinExistence type="predicted"/>
<gene>
    <name evidence="1" type="ORF">K1T71_004775</name>
</gene>
<evidence type="ECO:0000313" key="1">
    <source>
        <dbReference type="EMBL" id="KAJ0180184.1"/>
    </source>
</evidence>
<evidence type="ECO:0000313" key="2">
    <source>
        <dbReference type="Proteomes" id="UP000824533"/>
    </source>
</evidence>